<evidence type="ECO:0000313" key="3">
    <source>
        <dbReference type="Proteomes" id="UP000011910"/>
    </source>
</evidence>
<keyword evidence="1" id="KW-0812">Transmembrane</keyword>
<dbReference type="Proteomes" id="UP000011910">
    <property type="component" value="Unassembled WGS sequence"/>
</dbReference>
<organism evidence="2 3">
    <name type="scientific">Cesiribacter andamanensis AMV16</name>
    <dbReference type="NCBI Taxonomy" id="1279009"/>
    <lineage>
        <taxon>Bacteria</taxon>
        <taxon>Pseudomonadati</taxon>
        <taxon>Bacteroidota</taxon>
        <taxon>Cytophagia</taxon>
        <taxon>Cytophagales</taxon>
        <taxon>Cesiribacteraceae</taxon>
        <taxon>Cesiribacter</taxon>
    </lineage>
</organism>
<dbReference type="RefSeq" id="WP_009196992.1">
    <property type="nucleotide sequence ID" value="NZ_AODQ01000130.1"/>
</dbReference>
<name>M7MXW0_9BACT</name>
<keyword evidence="3" id="KW-1185">Reference proteome</keyword>
<feature type="transmembrane region" description="Helical" evidence="1">
    <location>
        <begin position="88"/>
        <end position="108"/>
    </location>
</feature>
<accession>M7MXW0</accession>
<dbReference type="STRING" id="1279009.ADICEAN_03612"/>
<keyword evidence="1" id="KW-0472">Membrane</keyword>
<proteinExistence type="predicted"/>
<sequence>MAAQELQAPLLLPADGGPVYAETDLSRPLVEPWNAVSSLAILLPAVYWALRLRGQYRQHPFLALCLPLLFLGGLGSTLYHAFRSHRLWLMLDITPTALLTLLLALFFLDPGVAPQVAGHTGGSAHVSDAHAHLVGLSQPYGH</sequence>
<evidence type="ECO:0000256" key="1">
    <source>
        <dbReference type="SAM" id="Phobius"/>
    </source>
</evidence>
<evidence type="ECO:0000313" key="2">
    <source>
        <dbReference type="EMBL" id="EMR01263.1"/>
    </source>
</evidence>
<comment type="caution">
    <text evidence="2">The sequence shown here is derived from an EMBL/GenBank/DDBJ whole genome shotgun (WGS) entry which is preliminary data.</text>
</comment>
<protein>
    <submittedName>
        <fullName evidence="2">Uncharacterized protein</fullName>
    </submittedName>
</protein>
<dbReference type="EMBL" id="AODQ01000130">
    <property type="protein sequence ID" value="EMR01263.1"/>
    <property type="molecule type" value="Genomic_DNA"/>
</dbReference>
<keyword evidence="1" id="KW-1133">Transmembrane helix</keyword>
<dbReference type="OrthoDB" id="946254at2"/>
<gene>
    <name evidence="2" type="ORF">ADICEAN_03612</name>
</gene>
<dbReference type="AlphaFoldDB" id="M7MXW0"/>
<reference evidence="2 3" key="1">
    <citation type="journal article" date="2013" name="Genome Announc.">
        <title>Draft Genome Sequence of Cesiribacter andamanensis Strain AMV16T, Isolated from a Soil Sample from a Mud Volcano in the Andaman Islands, India.</title>
        <authorList>
            <person name="Shivaji S."/>
            <person name="Ara S."/>
            <person name="Begum Z."/>
            <person name="Srinivas T.N."/>
            <person name="Singh A."/>
            <person name="Kumar Pinnaka A."/>
        </authorList>
    </citation>
    <scope>NUCLEOTIDE SEQUENCE [LARGE SCALE GENOMIC DNA]</scope>
    <source>
        <strain evidence="2 3">AMV16</strain>
    </source>
</reference>
<feature type="transmembrane region" description="Helical" evidence="1">
    <location>
        <begin position="62"/>
        <end position="82"/>
    </location>
</feature>